<feature type="domain" description="RNase H type-1" evidence="1">
    <location>
        <begin position="95"/>
        <end position="164"/>
    </location>
</feature>
<organism evidence="2 3">
    <name type="scientific">Dillenia turbinata</name>
    <dbReference type="NCBI Taxonomy" id="194707"/>
    <lineage>
        <taxon>Eukaryota</taxon>
        <taxon>Viridiplantae</taxon>
        <taxon>Streptophyta</taxon>
        <taxon>Embryophyta</taxon>
        <taxon>Tracheophyta</taxon>
        <taxon>Spermatophyta</taxon>
        <taxon>Magnoliopsida</taxon>
        <taxon>eudicotyledons</taxon>
        <taxon>Gunneridae</taxon>
        <taxon>Pentapetalae</taxon>
        <taxon>Dilleniales</taxon>
        <taxon>Dilleniaceae</taxon>
        <taxon>Dillenia</taxon>
    </lineage>
</organism>
<keyword evidence="3" id="KW-1185">Reference proteome</keyword>
<dbReference type="InterPro" id="IPR044730">
    <property type="entry name" value="RNase_H-like_dom_plant"/>
</dbReference>
<dbReference type="EMBL" id="JBAMMX010000004">
    <property type="protein sequence ID" value="KAK6943035.1"/>
    <property type="molecule type" value="Genomic_DNA"/>
</dbReference>
<protein>
    <submittedName>
        <fullName evidence="2">Ribonuclease H domain</fullName>
    </submittedName>
</protein>
<dbReference type="InterPro" id="IPR002156">
    <property type="entry name" value="RNaseH_domain"/>
</dbReference>
<dbReference type="CDD" id="cd06222">
    <property type="entry name" value="RNase_H_like"/>
    <property type="match status" value="1"/>
</dbReference>
<sequence length="217" mass="24789">MSWLKAGVKGFSTDVSFLDTSKFVAAIWIIWKAKCSCNIKKVRMLPMQVARWTLSFSREIRNAFRRSSIREASREKWVCWSSPMEDNFKLLMVQEGLYLAKRKGLRNIELEVDSVAVVSLLGEAYNNEHHLNALIKDCRFHMVKVNTVKINHTFREGNQCVDLLTALGHNSKRGVCELLNPPDSLLPFLRNDAMGIKFLRVKNNVCMVPPRGMCLGS</sequence>
<dbReference type="Proteomes" id="UP001370490">
    <property type="component" value="Unassembled WGS sequence"/>
</dbReference>
<dbReference type="GO" id="GO:0004523">
    <property type="term" value="F:RNA-DNA hybrid ribonuclease activity"/>
    <property type="evidence" value="ECO:0007669"/>
    <property type="project" value="InterPro"/>
</dbReference>
<evidence type="ECO:0000313" key="3">
    <source>
        <dbReference type="Proteomes" id="UP001370490"/>
    </source>
</evidence>
<dbReference type="PANTHER" id="PTHR34023">
    <property type="entry name" value="RNASE H DOMAIN-CONTAINING PROTEIN"/>
    <property type="match status" value="1"/>
</dbReference>
<name>A0AAN8ZRH6_9MAGN</name>
<dbReference type="InterPro" id="IPR036397">
    <property type="entry name" value="RNaseH_sf"/>
</dbReference>
<dbReference type="GO" id="GO:0003676">
    <property type="term" value="F:nucleic acid binding"/>
    <property type="evidence" value="ECO:0007669"/>
    <property type="project" value="InterPro"/>
</dbReference>
<reference evidence="2 3" key="1">
    <citation type="submission" date="2023-12" db="EMBL/GenBank/DDBJ databases">
        <title>A high-quality genome assembly for Dillenia turbinata (Dilleniales).</title>
        <authorList>
            <person name="Chanderbali A."/>
        </authorList>
    </citation>
    <scope>NUCLEOTIDE SEQUENCE [LARGE SCALE GENOMIC DNA]</scope>
    <source>
        <strain evidence="2">LSX21</strain>
        <tissue evidence="2">Leaf</tissue>
    </source>
</reference>
<dbReference type="Gene3D" id="3.30.420.10">
    <property type="entry name" value="Ribonuclease H-like superfamily/Ribonuclease H"/>
    <property type="match status" value="1"/>
</dbReference>
<dbReference type="PANTHER" id="PTHR34023:SF4">
    <property type="entry name" value="RNASE H TYPE-1 DOMAIN-CONTAINING PROTEIN"/>
    <property type="match status" value="1"/>
</dbReference>
<dbReference type="Pfam" id="PF13456">
    <property type="entry name" value="RVT_3"/>
    <property type="match status" value="1"/>
</dbReference>
<comment type="caution">
    <text evidence="2">The sequence shown here is derived from an EMBL/GenBank/DDBJ whole genome shotgun (WGS) entry which is preliminary data.</text>
</comment>
<accession>A0AAN8ZRH6</accession>
<proteinExistence type="predicted"/>
<evidence type="ECO:0000313" key="2">
    <source>
        <dbReference type="EMBL" id="KAK6943035.1"/>
    </source>
</evidence>
<dbReference type="AlphaFoldDB" id="A0AAN8ZRH6"/>
<evidence type="ECO:0000259" key="1">
    <source>
        <dbReference type="Pfam" id="PF13456"/>
    </source>
</evidence>
<gene>
    <name evidence="2" type="ORF">RJ641_028412</name>
</gene>